<dbReference type="Proteomes" id="UP001596378">
    <property type="component" value="Unassembled WGS sequence"/>
</dbReference>
<dbReference type="Gene3D" id="1.10.10.60">
    <property type="entry name" value="Homeodomain-like"/>
    <property type="match status" value="2"/>
</dbReference>
<reference evidence="7" key="1">
    <citation type="journal article" date="2019" name="Int. J. Syst. Evol. Microbiol.">
        <title>The Global Catalogue of Microorganisms (GCM) 10K type strain sequencing project: providing services to taxonomists for standard genome sequencing and annotation.</title>
        <authorList>
            <consortium name="The Broad Institute Genomics Platform"/>
            <consortium name="The Broad Institute Genome Sequencing Center for Infectious Disease"/>
            <person name="Wu L."/>
            <person name="Ma J."/>
        </authorList>
    </citation>
    <scope>NUCLEOTIDE SEQUENCE [LARGE SCALE GENOMIC DNA]</scope>
    <source>
        <strain evidence="7">KCTC 12907</strain>
    </source>
</reference>
<name>A0ABW2FEV5_9BACL</name>
<dbReference type="SMART" id="SM00342">
    <property type="entry name" value="HTH_ARAC"/>
    <property type="match status" value="1"/>
</dbReference>
<keyword evidence="2" id="KW-0238">DNA-binding</keyword>
<evidence type="ECO:0000313" key="6">
    <source>
        <dbReference type="EMBL" id="MFC7150631.1"/>
    </source>
</evidence>
<protein>
    <submittedName>
        <fullName evidence="6">Helix-turn-helix domain-containing protein</fullName>
    </submittedName>
</protein>
<comment type="caution">
    <text evidence="6">The sequence shown here is derived from an EMBL/GenBank/DDBJ whole genome shotgun (WGS) entry which is preliminary data.</text>
</comment>
<dbReference type="PANTHER" id="PTHR43280:SF2">
    <property type="entry name" value="HTH-TYPE TRANSCRIPTIONAL REGULATOR EXSA"/>
    <property type="match status" value="1"/>
</dbReference>
<keyword evidence="4" id="KW-1133">Transmembrane helix</keyword>
<evidence type="ECO:0000256" key="3">
    <source>
        <dbReference type="ARBA" id="ARBA00023163"/>
    </source>
</evidence>
<dbReference type="InterPro" id="IPR041522">
    <property type="entry name" value="CdaR_GGDEF"/>
</dbReference>
<dbReference type="RefSeq" id="WP_378053013.1">
    <property type="nucleotide sequence ID" value="NZ_JBHMDN010000069.1"/>
</dbReference>
<feature type="transmembrane region" description="Helical" evidence="4">
    <location>
        <begin position="298"/>
        <end position="318"/>
    </location>
</feature>
<sequence length="732" mass="84057">MKWSDMKGSRLAIRYVIPSCIILISAVLIGYIVYDRTSRVLQEEVEKANVSLLEQGMTVLDNRMKETDLIINRMTGDERLTRFQQIQDPFSTANLYKIIETREQLKNYNFYNSFILQYYIVFKNSQLLLNDNVTARLADIHNRLAFPEQSGNFIDHLINQYHYRKIMPAQSVLIEGQSQTALPYIHSFGFPSFSHASVIVLLDYEEIRSLFQGINISNGGWAYITDGQGNIIGQSSGRPVGQPLVALPEGQSRGIFKTRINAADNVVTWVTSSYNGWKYVAVQPAAVVLEKLNYIQRITFFIFLVFLLVGLAAAFLAWRNSKPVQALIAASAELEGRFEQQLPFVRSAFFERLLRGDFHSLDDIRTLMKHAQVNLDGDWFAVAIVYVREDYPELNEKVLELLARHKYVVSEAISRRLQYVRHIHDIDDDKLAILMAFDPLDRADVAASVSLHLAAVQEDLQREYHMTTVCSVGGIHQQAMDISRSYHEAEQALVRSNENMLVRFDQLGRDDSNYYYPDNIELRLANCVKSGDESQLEQLLGELHQANFADRNLPVLMLKLWLFDMWATLMKLNEQMALGELNTQDLLSSIYKSIETREKLESIFREISQSFLSICRLAGERKKGRKSQLLQDIRTWIEQNYMLPELSVMMVADKFNVSEAYLSRSFREQAGVTFFEYLEQLRLERTKQLLSDSRLSIGDIAAAVGYNSLNTFGRAFKRATGISAMEYRELQR</sequence>
<accession>A0ABW2FEV5</accession>
<keyword evidence="4" id="KW-0472">Membrane</keyword>
<feature type="domain" description="HTH araC/xylS-type" evidence="5">
    <location>
        <begin position="631"/>
        <end position="730"/>
    </location>
</feature>
<evidence type="ECO:0000313" key="7">
    <source>
        <dbReference type="Proteomes" id="UP001596378"/>
    </source>
</evidence>
<evidence type="ECO:0000256" key="1">
    <source>
        <dbReference type="ARBA" id="ARBA00023015"/>
    </source>
</evidence>
<dbReference type="Pfam" id="PF12833">
    <property type="entry name" value="HTH_18"/>
    <property type="match status" value="1"/>
</dbReference>
<dbReference type="PROSITE" id="PS00041">
    <property type="entry name" value="HTH_ARAC_FAMILY_1"/>
    <property type="match status" value="1"/>
</dbReference>
<dbReference type="Gene3D" id="3.30.450.20">
    <property type="entry name" value="PAS domain"/>
    <property type="match status" value="1"/>
</dbReference>
<keyword evidence="1" id="KW-0805">Transcription regulation</keyword>
<dbReference type="EMBL" id="JBHTAI010000011">
    <property type="protein sequence ID" value="MFC7150631.1"/>
    <property type="molecule type" value="Genomic_DNA"/>
</dbReference>
<dbReference type="PROSITE" id="PS01124">
    <property type="entry name" value="HTH_ARAC_FAMILY_2"/>
    <property type="match status" value="1"/>
</dbReference>
<keyword evidence="3" id="KW-0804">Transcription</keyword>
<evidence type="ECO:0000256" key="2">
    <source>
        <dbReference type="ARBA" id="ARBA00023125"/>
    </source>
</evidence>
<dbReference type="InterPro" id="IPR018060">
    <property type="entry name" value="HTH_AraC"/>
</dbReference>
<evidence type="ECO:0000259" key="5">
    <source>
        <dbReference type="PROSITE" id="PS01124"/>
    </source>
</evidence>
<dbReference type="InterPro" id="IPR018062">
    <property type="entry name" value="HTH_AraC-typ_CS"/>
</dbReference>
<dbReference type="InterPro" id="IPR009057">
    <property type="entry name" value="Homeodomain-like_sf"/>
</dbReference>
<evidence type="ECO:0000256" key="4">
    <source>
        <dbReference type="SAM" id="Phobius"/>
    </source>
</evidence>
<organism evidence="6 7">
    <name type="scientific">Cohnella cellulosilytica</name>
    <dbReference type="NCBI Taxonomy" id="986710"/>
    <lineage>
        <taxon>Bacteria</taxon>
        <taxon>Bacillati</taxon>
        <taxon>Bacillota</taxon>
        <taxon>Bacilli</taxon>
        <taxon>Bacillales</taxon>
        <taxon>Paenibacillaceae</taxon>
        <taxon>Cohnella</taxon>
    </lineage>
</organism>
<proteinExistence type="predicted"/>
<dbReference type="SUPFAM" id="SSF46689">
    <property type="entry name" value="Homeodomain-like"/>
    <property type="match status" value="1"/>
</dbReference>
<keyword evidence="4" id="KW-0812">Transmembrane</keyword>
<keyword evidence="7" id="KW-1185">Reference proteome</keyword>
<dbReference type="PANTHER" id="PTHR43280">
    <property type="entry name" value="ARAC-FAMILY TRANSCRIPTIONAL REGULATOR"/>
    <property type="match status" value="1"/>
</dbReference>
<feature type="transmembrane region" description="Helical" evidence="4">
    <location>
        <begin position="12"/>
        <end position="34"/>
    </location>
</feature>
<gene>
    <name evidence="6" type="ORF">ACFQMJ_19030</name>
</gene>
<dbReference type="Pfam" id="PF17853">
    <property type="entry name" value="GGDEF_2"/>
    <property type="match status" value="1"/>
</dbReference>